<sequence length="67" mass="7750">MQSHPLAMQCQICHAKTTHSRRHTSPQRPLPQKVPAPFHDSCHILSKYVFDTPFPYPHHVHTLKTLS</sequence>
<evidence type="ECO:0000313" key="1">
    <source>
        <dbReference type="EMBL" id="KAF1995425.1"/>
    </source>
</evidence>
<reference evidence="1" key="1">
    <citation type="journal article" date="2020" name="Stud. Mycol.">
        <title>101 Dothideomycetes genomes: a test case for predicting lifestyles and emergence of pathogens.</title>
        <authorList>
            <person name="Haridas S."/>
            <person name="Albert R."/>
            <person name="Binder M."/>
            <person name="Bloem J."/>
            <person name="Labutti K."/>
            <person name="Salamov A."/>
            <person name="Andreopoulos B."/>
            <person name="Baker S."/>
            <person name="Barry K."/>
            <person name="Bills G."/>
            <person name="Bluhm B."/>
            <person name="Cannon C."/>
            <person name="Castanera R."/>
            <person name="Culley D."/>
            <person name="Daum C."/>
            <person name="Ezra D."/>
            <person name="Gonzalez J."/>
            <person name="Henrissat B."/>
            <person name="Kuo A."/>
            <person name="Liang C."/>
            <person name="Lipzen A."/>
            <person name="Lutzoni F."/>
            <person name="Magnuson J."/>
            <person name="Mondo S."/>
            <person name="Nolan M."/>
            <person name="Ohm R."/>
            <person name="Pangilinan J."/>
            <person name="Park H.-J."/>
            <person name="Ramirez L."/>
            <person name="Alfaro M."/>
            <person name="Sun H."/>
            <person name="Tritt A."/>
            <person name="Yoshinaga Y."/>
            <person name="Zwiers L.-H."/>
            <person name="Turgeon B."/>
            <person name="Goodwin S."/>
            <person name="Spatafora J."/>
            <person name="Crous P."/>
            <person name="Grigoriev I."/>
        </authorList>
    </citation>
    <scope>NUCLEOTIDE SEQUENCE</scope>
    <source>
        <strain evidence="1">CBS 123094</strain>
    </source>
</reference>
<dbReference type="AlphaFoldDB" id="A0A6A5W8I5"/>
<accession>A0A6A5W8I5</accession>
<name>A0A6A5W8I5_9PLEO</name>
<keyword evidence="2" id="KW-1185">Reference proteome</keyword>
<protein>
    <submittedName>
        <fullName evidence="1">Uncharacterized protein</fullName>
    </submittedName>
</protein>
<dbReference type="EMBL" id="ML977639">
    <property type="protein sequence ID" value="KAF1995425.1"/>
    <property type="molecule type" value="Genomic_DNA"/>
</dbReference>
<proteinExistence type="predicted"/>
<evidence type="ECO:0000313" key="2">
    <source>
        <dbReference type="Proteomes" id="UP000799779"/>
    </source>
</evidence>
<dbReference type="Proteomes" id="UP000799779">
    <property type="component" value="Unassembled WGS sequence"/>
</dbReference>
<gene>
    <name evidence="1" type="ORF">P154DRAFT_526345</name>
</gene>
<organism evidence="1 2">
    <name type="scientific">Amniculicola lignicola CBS 123094</name>
    <dbReference type="NCBI Taxonomy" id="1392246"/>
    <lineage>
        <taxon>Eukaryota</taxon>
        <taxon>Fungi</taxon>
        <taxon>Dikarya</taxon>
        <taxon>Ascomycota</taxon>
        <taxon>Pezizomycotina</taxon>
        <taxon>Dothideomycetes</taxon>
        <taxon>Pleosporomycetidae</taxon>
        <taxon>Pleosporales</taxon>
        <taxon>Amniculicolaceae</taxon>
        <taxon>Amniculicola</taxon>
    </lineage>
</organism>